<dbReference type="AlphaFoldDB" id="A0A4V3GYG1"/>
<dbReference type="Pfam" id="PF00586">
    <property type="entry name" value="AIRS"/>
    <property type="match status" value="1"/>
</dbReference>
<dbReference type="Proteomes" id="UP000295832">
    <property type="component" value="Unassembled WGS sequence"/>
</dbReference>
<comment type="caution">
    <text evidence="4">The sequence shown here is derived from an EMBL/GenBank/DDBJ whole genome shotgun (WGS) entry which is preliminary data.</text>
</comment>
<feature type="domain" description="PurM-like C-terminal" evidence="3">
    <location>
        <begin position="160"/>
        <end position="312"/>
    </location>
</feature>
<keyword evidence="5" id="KW-1185">Reference proteome</keyword>
<comment type="similarity">
    <text evidence="1">Belongs to the HypE family.</text>
</comment>
<dbReference type="Pfam" id="PF02769">
    <property type="entry name" value="AIRS_C"/>
    <property type="match status" value="1"/>
</dbReference>
<proteinExistence type="inferred from homology"/>
<evidence type="ECO:0000256" key="1">
    <source>
        <dbReference type="ARBA" id="ARBA00006243"/>
    </source>
</evidence>
<accession>A0A4V3GYG1</accession>
<dbReference type="InterPro" id="IPR036921">
    <property type="entry name" value="PurM-like_N_sf"/>
</dbReference>
<evidence type="ECO:0000259" key="3">
    <source>
        <dbReference type="Pfam" id="PF02769"/>
    </source>
</evidence>
<evidence type="ECO:0000259" key="2">
    <source>
        <dbReference type="Pfam" id="PF00586"/>
    </source>
</evidence>
<dbReference type="Gene3D" id="3.30.1330.10">
    <property type="entry name" value="PurM-like, N-terminal domain"/>
    <property type="match status" value="1"/>
</dbReference>
<gene>
    <name evidence="4" type="ORF">C7959_107103</name>
</gene>
<feature type="domain" description="PurM-like N-terminal" evidence="2">
    <location>
        <begin position="45"/>
        <end position="147"/>
    </location>
</feature>
<organism evidence="4 5">
    <name type="scientific">Orenia marismortui</name>
    <dbReference type="NCBI Taxonomy" id="46469"/>
    <lineage>
        <taxon>Bacteria</taxon>
        <taxon>Bacillati</taxon>
        <taxon>Bacillota</taxon>
        <taxon>Clostridia</taxon>
        <taxon>Halanaerobiales</taxon>
        <taxon>Halobacteroidaceae</taxon>
        <taxon>Orenia</taxon>
    </lineage>
</organism>
<dbReference type="STRING" id="926561.GCA_000379025_01418"/>
<dbReference type="CDD" id="cd02197">
    <property type="entry name" value="HypE"/>
    <property type="match status" value="1"/>
</dbReference>
<name>A0A4V3GYG1_9FIRM</name>
<dbReference type="SUPFAM" id="SSF56042">
    <property type="entry name" value="PurM C-terminal domain-like"/>
    <property type="match status" value="1"/>
</dbReference>
<sequence>MKIITMAHGSGGKLTEELIEGIFYKSFKNDLLLQANDSTLLSFIKGRLVATTDNFVVKPIFFRGGDIGKLSICGTVNDLLMSGARPLYITVGFIIEEGFEINQLEKIVESMAVTALKAKVKIVSGDTKVVERGSCDGVYINTTGIGVLERNIKLGGARAEVGDKIIINGSIGDHGASIFTQRGELEINSSLQSDCTLLNDLIAEILDNSNKVKVLRDPTRGGLATTLNEIAGQSKVSIKLKEEKLLIRDEVRSLCQITGFDPLFLANEGKVVVVVDNSESNRVLEVMRKNDLGREARVIGEVVEDDNNRVYLETSINGTRIVNALVGELLPRIC</sequence>
<dbReference type="EMBL" id="SOEG01000007">
    <property type="protein sequence ID" value="TDX52394.1"/>
    <property type="molecule type" value="Genomic_DNA"/>
</dbReference>
<dbReference type="SUPFAM" id="SSF55326">
    <property type="entry name" value="PurM N-terminal domain-like"/>
    <property type="match status" value="1"/>
</dbReference>
<evidence type="ECO:0000313" key="5">
    <source>
        <dbReference type="Proteomes" id="UP000295832"/>
    </source>
</evidence>
<reference evidence="4 5" key="1">
    <citation type="submission" date="2019-03" db="EMBL/GenBank/DDBJ databases">
        <title>Subsurface microbial communities from deep shales in Ohio and West Virginia, USA.</title>
        <authorList>
            <person name="Wrighton K."/>
        </authorList>
    </citation>
    <scope>NUCLEOTIDE SEQUENCE [LARGE SCALE GENOMIC DNA]</scope>
    <source>
        <strain evidence="4 5">MSL 6dP</strain>
    </source>
</reference>
<dbReference type="InterPro" id="IPR016188">
    <property type="entry name" value="PurM-like_N"/>
</dbReference>
<dbReference type="PIRSF" id="PIRSF005644">
    <property type="entry name" value="Hdrgns_mtr_HypE"/>
    <property type="match status" value="1"/>
</dbReference>
<dbReference type="NCBIfam" id="TIGR02124">
    <property type="entry name" value="hypE"/>
    <property type="match status" value="1"/>
</dbReference>
<evidence type="ECO:0000313" key="4">
    <source>
        <dbReference type="EMBL" id="TDX52394.1"/>
    </source>
</evidence>
<dbReference type="RefSeq" id="WP_134115908.1">
    <property type="nucleotide sequence ID" value="NZ_SOEG01000007.1"/>
</dbReference>
<dbReference type="PANTHER" id="PTHR30303">
    <property type="entry name" value="HYDROGENASE ISOENZYMES FORMATION PROTEIN HYPE"/>
    <property type="match status" value="1"/>
</dbReference>
<dbReference type="InterPro" id="IPR011854">
    <property type="entry name" value="HypE"/>
</dbReference>
<dbReference type="Gene3D" id="3.90.650.10">
    <property type="entry name" value="PurM-like C-terminal domain"/>
    <property type="match status" value="1"/>
</dbReference>
<dbReference type="InterPro" id="IPR010918">
    <property type="entry name" value="PurM-like_C_dom"/>
</dbReference>
<protein>
    <submittedName>
        <fullName evidence="4">Hydrogenase expression/formation protein HypE</fullName>
    </submittedName>
</protein>
<dbReference type="GO" id="GO:0051604">
    <property type="term" value="P:protein maturation"/>
    <property type="evidence" value="ECO:0007669"/>
    <property type="project" value="TreeGrafter"/>
</dbReference>
<dbReference type="InterPro" id="IPR036676">
    <property type="entry name" value="PurM-like_C_sf"/>
</dbReference>
<dbReference type="PANTHER" id="PTHR30303:SF0">
    <property type="entry name" value="CARBAMOYL DEHYDRATASE HYPE"/>
    <property type="match status" value="1"/>
</dbReference>